<evidence type="ECO:0000313" key="3">
    <source>
        <dbReference type="Proteomes" id="UP000288216"/>
    </source>
</evidence>
<comment type="caution">
    <text evidence="2">The sequence shown here is derived from an EMBL/GenBank/DDBJ whole genome shotgun (WGS) entry which is preliminary data.</text>
</comment>
<evidence type="ECO:0000313" key="2">
    <source>
        <dbReference type="EMBL" id="GCB70799.1"/>
    </source>
</evidence>
<reference evidence="2 3" key="1">
    <citation type="journal article" date="2018" name="Nat. Ecol. Evol.">
        <title>Shark genomes provide insights into elasmobranch evolution and the origin of vertebrates.</title>
        <authorList>
            <person name="Hara Y"/>
            <person name="Yamaguchi K"/>
            <person name="Onimaru K"/>
            <person name="Kadota M"/>
            <person name="Koyanagi M"/>
            <person name="Keeley SD"/>
            <person name="Tatsumi K"/>
            <person name="Tanaka K"/>
            <person name="Motone F"/>
            <person name="Kageyama Y"/>
            <person name="Nozu R"/>
            <person name="Adachi N"/>
            <person name="Nishimura O"/>
            <person name="Nakagawa R"/>
            <person name="Tanegashima C"/>
            <person name="Kiyatake I"/>
            <person name="Matsumoto R"/>
            <person name="Murakumo K"/>
            <person name="Nishida K"/>
            <person name="Terakita A"/>
            <person name="Kuratani S"/>
            <person name="Sato K"/>
            <person name="Hyodo S Kuraku.S."/>
        </authorList>
    </citation>
    <scope>NUCLEOTIDE SEQUENCE [LARGE SCALE GENOMIC DNA]</scope>
</reference>
<proteinExistence type="predicted"/>
<evidence type="ECO:0000256" key="1">
    <source>
        <dbReference type="SAM" id="MobiDB-lite"/>
    </source>
</evidence>
<dbReference type="Proteomes" id="UP000288216">
    <property type="component" value="Unassembled WGS sequence"/>
</dbReference>
<feature type="region of interest" description="Disordered" evidence="1">
    <location>
        <begin position="96"/>
        <end position="150"/>
    </location>
</feature>
<dbReference type="EMBL" id="BFAA01000307">
    <property type="protein sequence ID" value="GCB70799.1"/>
    <property type="molecule type" value="Genomic_DNA"/>
</dbReference>
<organism evidence="2 3">
    <name type="scientific">Scyliorhinus torazame</name>
    <name type="common">Cloudy catshark</name>
    <name type="synonym">Catulus torazame</name>
    <dbReference type="NCBI Taxonomy" id="75743"/>
    <lineage>
        <taxon>Eukaryota</taxon>
        <taxon>Metazoa</taxon>
        <taxon>Chordata</taxon>
        <taxon>Craniata</taxon>
        <taxon>Vertebrata</taxon>
        <taxon>Chondrichthyes</taxon>
        <taxon>Elasmobranchii</taxon>
        <taxon>Galeomorphii</taxon>
        <taxon>Galeoidea</taxon>
        <taxon>Carcharhiniformes</taxon>
        <taxon>Scyliorhinidae</taxon>
        <taxon>Scyliorhinus</taxon>
    </lineage>
</organism>
<accession>A0A401PCG9</accession>
<gene>
    <name evidence="2" type="ORF">scyTo_0001377</name>
</gene>
<protein>
    <submittedName>
        <fullName evidence="2">Uncharacterized protein</fullName>
    </submittedName>
</protein>
<keyword evidence="3" id="KW-1185">Reference proteome</keyword>
<name>A0A401PCG9_SCYTO</name>
<sequence length="150" mass="17597">MVIENQEEWEKQGCDWSEKKFELFSKWQQGHLIIRERGELTQTNLCLRRHLYHLLLKQPVPEVRDLVAGEEEQRLGVPAQPNLQVKEDFRNQLLTPETLKLKDPQSQSPEEQGARDPRRLLVMPTLDPRHWAKQQAPKAKLTNLAIPHSQ</sequence>
<dbReference type="AlphaFoldDB" id="A0A401PCG9"/>